<dbReference type="Pfam" id="PF09339">
    <property type="entry name" value="HTH_IclR"/>
    <property type="match status" value="1"/>
</dbReference>
<dbReference type="SUPFAM" id="SSF46785">
    <property type="entry name" value="Winged helix' DNA-binding domain"/>
    <property type="match status" value="1"/>
</dbReference>
<dbReference type="InterPro" id="IPR005471">
    <property type="entry name" value="Tscrpt_reg_IclR_N"/>
</dbReference>
<proteinExistence type="predicted"/>
<feature type="domain" description="IclR-ED" evidence="5">
    <location>
        <begin position="64"/>
        <end position="247"/>
    </location>
</feature>
<reference evidence="7" key="1">
    <citation type="journal article" date="2019" name="Int. J. Syst. Evol. Microbiol.">
        <title>The Global Catalogue of Microorganisms (GCM) 10K type strain sequencing project: providing services to taxonomists for standard genome sequencing and annotation.</title>
        <authorList>
            <consortium name="The Broad Institute Genomics Platform"/>
            <consortium name="The Broad Institute Genome Sequencing Center for Infectious Disease"/>
            <person name="Wu L."/>
            <person name="Ma J."/>
        </authorList>
    </citation>
    <scope>NUCLEOTIDE SEQUENCE [LARGE SCALE GENOMIC DNA]</scope>
    <source>
        <strain evidence="7">CCTCC AB 2013263</strain>
    </source>
</reference>
<dbReference type="Proteomes" id="UP001595748">
    <property type="component" value="Unassembled WGS sequence"/>
</dbReference>
<evidence type="ECO:0000313" key="7">
    <source>
        <dbReference type="Proteomes" id="UP001595748"/>
    </source>
</evidence>
<dbReference type="PANTHER" id="PTHR30136">
    <property type="entry name" value="HELIX-TURN-HELIX TRANSCRIPTIONAL REGULATOR, ICLR FAMILY"/>
    <property type="match status" value="1"/>
</dbReference>
<dbReference type="InterPro" id="IPR014757">
    <property type="entry name" value="Tscrpt_reg_IclR_C"/>
</dbReference>
<dbReference type="PROSITE" id="PS51078">
    <property type="entry name" value="ICLR_ED"/>
    <property type="match status" value="1"/>
</dbReference>
<dbReference type="InterPro" id="IPR050707">
    <property type="entry name" value="HTH_MetabolicPath_Reg"/>
</dbReference>
<evidence type="ECO:0000256" key="1">
    <source>
        <dbReference type="ARBA" id="ARBA00023015"/>
    </source>
</evidence>
<dbReference type="SMART" id="SM00346">
    <property type="entry name" value="HTH_ICLR"/>
    <property type="match status" value="1"/>
</dbReference>
<evidence type="ECO:0000256" key="2">
    <source>
        <dbReference type="ARBA" id="ARBA00023125"/>
    </source>
</evidence>
<dbReference type="EMBL" id="JBHRZF010000015">
    <property type="protein sequence ID" value="MFC3859532.1"/>
    <property type="molecule type" value="Genomic_DNA"/>
</dbReference>
<dbReference type="Gene3D" id="3.30.450.40">
    <property type="match status" value="1"/>
</dbReference>
<dbReference type="InterPro" id="IPR029016">
    <property type="entry name" value="GAF-like_dom_sf"/>
</dbReference>
<evidence type="ECO:0000259" key="5">
    <source>
        <dbReference type="PROSITE" id="PS51078"/>
    </source>
</evidence>
<evidence type="ECO:0000313" key="6">
    <source>
        <dbReference type="EMBL" id="MFC3859532.1"/>
    </source>
</evidence>
<gene>
    <name evidence="6" type="ORF">ACFOPQ_01935</name>
</gene>
<dbReference type="Pfam" id="PF01614">
    <property type="entry name" value="IclR_C"/>
    <property type="match status" value="1"/>
</dbReference>
<comment type="caution">
    <text evidence="6">The sequence shown here is derived from an EMBL/GenBank/DDBJ whole genome shotgun (WGS) entry which is preliminary data.</text>
</comment>
<keyword evidence="1" id="KW-0805">Transcription regulation</keyword>
<keyword evidence="3" id="KW-0804">Transcription</keyword>
<protein>
    <submittedName>
        <fullName evidence="6">IclR family transcriptional regulator</fullName>
    </submittedName>
</protein>
<evidence type="ECO:0000256" key="3">
    <source>
        <dbReference type="ARBA" id="ARBA00023163"/>
    </source>
</evidence>
<keyword evidence="2" id="KW-0238">DNA-binding</keyword>
<dbReference type="SUPFAM" id="SSF55781">
    <property type="entry name" value="GAF domain-like"/>
    <property type="match status" value="1"/>
</dbReference>
<dbReference type="PANTHER" id="PTHR30136:SF2">
    <property type="entry name" value="TRANSCRIPTIONAL REGULATOR ICLR"/>
    <property type="match status" value="1"/>
</dbReference>
<evidence type="ECO:0000259" key="4">
    <source>
        <dbReference type="PROSITE" id="PS51077"/>
    </source>
</evidence>
<organism evidence="6 7">
    <name type="scientific">Deinococcus antarcticus</name>
    <dbReference type="NCBI Taxonomy" id="1298767"/>
    <lineage>
        <taxon>Bacteria</taxon>
        <taxon>Thermotogati</taxon>
        <taxon>Deinococcota</taxon>
        <taxon>Deinococci</taxon>
        <taxon>Deinococcales</taxon>
        <taxon>Deinococcaceae</taxon>
        <taxon>Deinococcus</taxon>
    </lineage>
</organism>
<dbReference type="InterPro" id="IPR036388">
    <property type="entry name" value="WH-like_DNA-bd_sf"/>
</dbReference>
<dbReference type="PROSITE" id="PS51077">
    <property type="entry name" value="HTH_ICLR"/>
    <property type="match status" value="1"/>
</dbReference>
<dbReference type="RefSeq" id="WP_380075695.1">
    <property type="nucleotide sequence ID" value="NZ_JBHRZF010000015.1"/>
</dbReference>
<keyword evidence="7" id="KW-1185">Reference proteome</keyword>
<accession>A0ABV8A5T9</accession>
<dbReference type="InterPro" id="IPR036390">
    <property type="entry name" value="WH_DNA-bd_sf"/>
</dbReference>
<dbReference type="Gene3D" id="1.10.10.10">
    <property type="entry name" value="Winged helix-like DNA-binding domain superfamily/Winged helix DNA-binding domain"/>
    <property type="match status" value="1"/>
</dbReference>
<sequence>MLQTIEKAAQVLNLFTPENPEWGVSQVAQKLGMPKSSAHAFLNSLAEVGLLYRFVTGRYRLGFRILTLSQALLHNTPWREEAAPLMESLRHKTGETVHLSVLAGGELVTVNKLDGNTADAAPVSQVGAVVPSHCSAHGKMLLALRPWAFVSAVLDQHGMTAYTENTIVSRDELKSELLKVRKRGFAYDIEEYRAGLCCVAAPVRNHNGETIVALGISLPSERFHTHKDALRTAVIETADAISQRIGFDADFSESGRYWWTSVEGRDELKPVRRVRFRRSGDE</sequence>
<feature type="domain" description="HTH iclR-type" evidence="4">
    <location>
        <begin position="2"/>
        <end position="63"/>
    </location>
</feature>
<name>A0ABV8A5T9_9DEIO</name>